<dbReference type="InterPro" id="IPR019559">
    <property type="entry name" value="Cullin_neddylation_domain"/>
</dbReference>
<dbReference type="PANTHER" id="PTHR11932">
    <property type="entry name" value="CULLIN"/>
    <property type="match status" value="1"/>
</dbReference>
<dbReference type="VEuPathDB" id="TrichDB:TVAGG3_0644300"/>
<evidence type="ECO:0000313" key="4">
    <source>
        <dbReference type="Proteomes" id="UP000001542"/>
    </source>
</evidence>
<dbReference type="SUPFAM" id="SSF46785">
    <property type="entry name" value="Winged helix' DNA-binding domain"/>
    <property type="match status" value="1"/>
</dbReference>
<dbReference type="EMBL" id="DS114153">
    <property type="protein sequence ID" value="EAX89926.1"/>
    <property type="molecule type" value="Genomic_DNA"/>
</dbReference>
<feature type="domain" description="Cullin family profile" evidence="2">
    <location>
        <begin position="387"/>
        <end position="572"/>
    </location>
</feature>
<reference evidence="3" key="2">
    <citation type="journal article" date="2007" name="Science">
        <title>Draft genome sequence of the sexually transmitted pathogen Trichomonas vaginalis.</title>
        <authorList>
            <person name="Carlton J.M."/>
            <person name="Hirt R.P."/>
            <person name="Silva J.C."/>
            <person name="Delcher A.L."/>
            <person name="Schatz M."/>
            <person name="Zhao Q."/>
            <person name="Wortman J.R."/>
            <person name="Bidwell S.L."/>
            <person name="Alsmark U.C.M."/>
            <person name="Besteiro S."/>
            <person name="Sicheritz-Ponten T."/>
            <person name="Noel C.J."/>
            <person name="Dacks J.B."/>
            <person name="Foster P.G."/>
            <person name="Simillion C."/>
            <person name="Van de Peer Y."/>
            <person name="Miranda-Saavedra D."/>
            <person name="Barton G.J."/>
            <person name="Westrop G.D."/>
            <person name="Mueller S."/>
            <person name="Dessi D."/>
            <person name="Fiori P.L."/>
            <person name="Ren Q."/>
            <person name="Paulsen I."/>
            <person name="Zhang H."/>
            <person name="Bastida-Corcuera F.D."/>
            <person name="Simoes-Barbosa A."/>
            <person name="Brown M.T."/>
            <person name="Hayes R.D."/>
            <person name="Mukherjee M."/>
            <person name="Okumura C.Y."/>
            <person name="Schneider R."/>
            <person name="Smith A.J."/>
            <person name="Vanacova S."/>
            <person name="Villalvazo M."/>
            <person name="Haas B.J."/>
            <person name="Pertea M."/>
            <person name="Feldblyum T.V."/>
            <person name="Utterback T.R."/>
            <person name="Shu C.L."/>
            <person name="Osoegawa K."/>
            <person name="de Jong P.J."/>
            <person name="Hrdy I."/>
            <person name="Horvathova L."/>
            <person name="Zubacova Z."/>
            <person name="Dolezal P."/>
            <person name="Malik S.B."/>
            <person name="Logsdon J.M. Jr."/>
            <person name="Henze K."/>
            <person name="Gupta A."/>
            <person name="Wang C.C."/>
            <person name="Dunne R.L."/>
            <person name="Upcroft J.A."/>
            <person name="Upcroft P."/>
            <person name="White O."/>
            <person name="Salzberg S.L."/>
            <person name="Tang P."/>
            <person name="Chiu C.-H."/>
            <person name="Lee Y.-S."/>
            <person name="Embley T.M."/>
            <person name="Coombs G.H."/>
            <person name="Mottram J.C."/>
            <person name="Tachezy J."/>
            <person name="Fraser-Liggett C.M."/>
            <person name="Johnson P.J."/>
        </authorList>
    </citation>
    <scope>NUCLEOTIDE SEQUENCE [LARGE SCALE GENOMIC DNA]</scope>
    <source>
        <strain evidence="3">G3</strain>
    </source>
</reference>
<proteinExistence type="inferred from homology"/>
<dbReference type="AlphaFoldDB" id="A2FYU3"/>
<dbReference type="SMART" id="SM00182">
    <property type="entry name" value="CULLIN"/>
    <property type="match status" value="1"/>
</dbReference>
<dbReference type="SUPFAM" id="SSF75632">
    <property type="entry name" value="Cullin homology domain"/>
    <property type="match status" value="1"/>
</dbReference>
<dbReference type="InterPro" id="IPR059120">
    <property type="entry name" value="Cullin-like_AB"/>
</dbReference>
<dbReference type="InterPro" id="IPR036317">
    <property type="entry name" value="Cullin_homology_sf"/>
</dbReference>
<gene>
    <name evidence="3" type="ORF">TVAG_072720</name>
</gene>
<dbReference type="RefSeq" id="XP_001302856.1">
    <property type="nucleotide sequence ID" value="XM_001302855.1"/>
</dbReference>
<dbReference type="Proteomes" id="UP000001542">
    <property type="component" value="Unassembled WGS sequence"/>
</dbReference>
<dbReference type="GO" id="GO:0016567">
    <property type="term" value="P:protein ubiquitination"/>
    <property type="evidence" value="ECO:0000318"/>
    <property type="project" value="GO_Central"/>
</dbReference>
<sequence>MIIDSLEVYQTNLDNFIGKIVKDLEYMPSVSEYTNVAAACFNLSTKYAGFYKEENSKIDNPFIMLNRYIEKLLFKHENKSYSTLNDEMKIKIIENASKRIHLLQNLCLFGETMNKSIYKNKKFDDIQSIYSRFLMTSIVQANLGIFLDLSIKQFTKAFETTENTDLSMIISLFQINYFGAPTQEICYNNSSFFIAEIEKSIEKLVPDLQKLPTVMKQVKTFLDLIQNDTKTKERFVKVFGEKIILPLMPKITQSIKSADIFNSIYPSVTFDGELLISVSLIKSDFSQQFIESVFEERLDKFISSLQKETKIKKLCETLLDLMKFLETFNKIIYLESFREFSILKTKSKLQDAKFKDVFGGIWPIALSFIFDSLMQRGNPLQGMLTTNTIIKMLSFVNDKDIFMKQYENHLFNRLATRATIGKEKEIEAINALKVATSYENLKNTENLLNNYEVYIEPGFQKFTYVMFPKTSIPELGHEFFIKLPSEYSEIITQITPNLKKKWPQRHFDWRYSLVSCESRLKTKAGVSNLTISLAQAAVLQCLCDSDGVTFDTLSSVTQIDAERLNKMINKLLKQKIIKISDKNDIEKAKISINNNFHQTKAIIADNWKIEPAKFEQISETRMLVLQSITMRIMKMVKIIKISVLKEKVMEEVSLTFKARPEDITRCFNDLTIKGFIELYGEDRFIFNK</sequence>
<dbReference type="KEGG" id="tva:4747602"/>
<comment type="similarity">
    <text evidence="1">Belongs to the cullin family.</text>
</comment>
<dbReference type="PROSITE" id="PS50069">
    <property type="entry name" value="CULLIN_2"/>
    <property type="match status" value="1"/>
</dbReference>
<dbReference type="OrthoDB" id="27073at2759"/>
<dbReference type="eggNOG" id="KOG2166">
    <property type="taxonomic scope" value="Eukaryota"/>
</dbReference>
<accession>A2FYU3</accession>
<dbReference type="Pfam" id="PF26557">
    <property type="entry name" value="Cullin_AB"/>
    <property type="match status" value="1"/>
</dbReference>
<dbReference type="SMART" id="SM00884">
    <property type="entry name" value="Cullin_Nedd8"/>
    <property type="match status" value="1"/>
</dbReference>
<dbReference type="VEuPathDB" id="TrichDB:TVAG_072720"/>
<dbReference type="SMR" id="A2FYU3"/>
<dbReference type="Gene3D" id="1.10.10.10">
    <property type="entry name" value="Winged helix-like DNA-binding domain superfamily/Winged helix DNA-binding domain"/>
    <property type="match status" value="1"/>
</dbReference>
<dbReference type="GO" id="GO:0031625">
    <property type="term" value="F:ubiquitin protein ligase binding"/>
    <property type="evidence" value="ECO:0000318"/>
    <property type="project" value="GO_Central"/>
</dbReference>
<protein>
    <recommendedName>
        <fullName evidence="2">Cullin family profile domain-containing protein</fullName>
    </recommendedName>
</protein>
<reference evidence="3" key="1">
    <citation type="submission" date="2006-10" db="EMBL/GenBank/DDBJ databases">
        <authorList>
            <person name="Amadeo P."/>
            <person name="Zhao Q."/>
            <person name="Wortman J."/>
            <person name="Fraser-Liggett C."/>
            <person name="Carlton J."/>
        </authorList>
    </citation>
    <scope>NUCLEOTIDE SEQUENCE</scope>
    <source>
        <strain evidence="3">G3</strain>
    </source>
</reference>
<dbReference type="Gene3D" id="1.20.1310.10">
    <property type="entry name" value="Cullin Repeats"/>
    <property type="match status" value="1"/>
</dbReference>
<evidence type="ECO:0000313" key="3">
    <source>
        <dbReference type="EMBL" id="EAX89926.1"/>
    </source>
</evidence>
<keyword evidence="4" id="KW-1185">Reference proteome</keyword>
<dbReference type="InterPro" id="IPR045093">
    <property type="entry name" value="Cullin"/>
</dbReference>
<dbReference type="InParanoid" id="A2FYU3"/>
<dbReference type="STRING" id="5722.A2FYU3"/>
<dbReference type="InterPro" id="IPR016158">
    <property type="entry name" value="Cullin_homology"/>
</dbReference>
<evidence type="ECO:0000256" key="1">
    <source>
        <dbReference type="PROSITE-ProRule" id="PRU00330"/>
    </source>
</evidence>
<dbReference type="InterPro" id="IPR036390">
    <property type="entry name" value="WH_DNA-bd_sf"/>
</dbReference>
<dbReference type="Gene3D" id="3.30.230.130">
    <property type="entry name" value="Cullin, Chain C, Domain 2"/>
    <property type="match status" value="1"/>
</dbReference>
<name>A2FYU3_TRIV3</name>
<evidence type="ECO:0000259" key="2">
    <source>
        <dbReference type="PROSITE" id="PS50069"/>
    </source>
</evidence>
<organism evidence="3 4">
    <name type="scientific">Trichomonas vaginalis (strain ATCC PRA-98 / G3)</name>
    <dbReference type="NCBI Taxonomy" id="412133"/>
    <lineage>
        <taxon>Eukaryota</taxon>
        <taxon>Metamonada</taxon>
        <taxon>Parabasalia</taxon>
        <taxon>Trichomonadida</taxon>
        <taxon>Trichomonadidae</taxon>
        <taxon>Trichomonas</taxon>
    </lineage>
</organism>
<dbReference type="GO" id="GO:0006511">
    <property type="term" value="P:ubiquitin-dependent protein catabolic process"/>
    <property type="evidence" value="ECO:0007669"/>
    <property type="project" value="InterPro"/>
</dbReference>
<dbReference type="InterPro" id="IPR036388">
    <property type="entry name" value="WH-like_DNA-bd_sf"/>
</dbReference>
<dbReference type="GO" id="GO:0031461">
    <property type="term" value="C:cullin-RING ubiquitin ligase complex"/>
    <property type="evidence" value="ECO:0000318"/>
    <property type="project" value="GO_Central"/>
</dbReference>